<evidence type="ECO:0000256" key="1">
    <source>
        <dbReference type="ARBA" id="ARBA00001092"/>
    </source>
</evidence>
<dbReference type="GO" id="GO:0008241">
    <property type="term" value="F:peptidyl-dipeptidase activity"/>
    <property type="evidence" value="ECO:0007669"/>
    <property type="project" value="UniProtKB-EC"/>
</dbReference>
<evidence type="ECO:0000313" key="9">
    <source>
        <dbReference type="EMBL" id="TDQ72257.1"/>
    </source>
</evidence>
<gene>
    <name evidence="9" type="ORF">CLV99_4720</name>
</gene>
<comment type="catalytic activity">
    <reaction evidence="1">
        <text>[L-4-(L-arginin-2-N-yl)aspartate](n) + H2O = [L-4-(L-arginin-2-N-yl)aspartate](n-1) + L-4-(L-arginin-2-N-yl)aspartate</text>
        <dbReference type="Rhea" id="RHEA:12845"/>
        <dbReference type="Rhea" id="RHEA-COMP:13728"/>
        <dbReference type="Rhea" id="RHEA-COMP:13734"/>
        <dbReference type="ChEBI" id="CHEBI:15377"/>
        <dbReference type="ChEBI" id="CHEBI:137986"/>
        <dbReference type="ChEBI" id="CHEBI:137991"/>
        <dbReference type="EC" id="3.4.15.6"/>
    </reaction>
</comment>
<comment type="function">
    <text evidence="2">Exopeptidase that catalyzes the hydrolytic cleavage of multi-L-arginyl-poly-L-aspartic acid (cyanophycin; a water-insoluble reserve polymer) into aspartate-arginine dipeptides.</text>
</comment>
<dbReference type="InterPro" id="IPR029062">
    <property type="entry name" value="Class_I_gatase-like"/>
</dbReference>
<reference evidence="9 10" key="1">
    <citation type="submission" date="2019-03" db="EMBL/GenBank/DDBJ databases">
        <title>Genomic Encyclopedia of Archaeal and Bacterial Type Strains, Phase II (KMG-II): from individual species to whole genera.</title>
        <authorList>
            <person name="Goeker M."/>
        </authorList>
    </citation>
    <scope>NUCLEOTIDE SEQUENCE [LARGE SCALE GENOMIC DNA]</scope>
    <source>
        <strain evidence="9 10">DSM 28353</strain>
    </source>
</reference>
<dbReference type="Gene3D" id="3.40.50.880">
    <property type="match status" value="1"/>
</dbReference>
<comment type="caution">
    <text evidence="9">The sequence shown here is derived from an EMBL/GenBank/DDBJ whole genome shotgun (WGS) entry which is preliminary data.</text>
</comment>
<evidence type="ECO:0000256" key="3">
    <source>
        <dbReference type="ARBA" id="ARBA00006534"/>
    </source>
</evidence>
<dbReference type="EMBL" id="SNYV01000020">
    <property type="protein sequence ID" value="TDQ72257.1"/>
    <property type="molecule type" value="Genomic_DNA"/>
</dbReference>
<dbReference type="EC" id="3.4.15.6" evidence="4"/>
<dbReference type="InterPro" id="IPR011811">
    <property type="entry name" value="Peptidase_S51_cyanophycinase"/>
</dbReference>
<evidence type="ECO:0000256" key="2">
    <source>
        <dbReference type="ARBA" id="ARBA00002039"/>
    </source>
</evidence>
<evidence type="ECO:0000256" key="4">
    <source>
        <dbReference type="ARBA" id="ARBA00013115"/>
    </source>
</evidence>
<keyword evidence="10" id="KW-1185">Reference proteome</keyword>
<dbReference type="PANTHER" id="PTHR36175">
    <property type="entry name" value="CYANOPHYCINASE"/>
    <property type="match status" value="1"/>
</dbReference>
<evidence type="ECO:0000256" key="6">
    <source>
        <dbReference type="ARBA" id="ARBA00022670"/>
    </source>
</evidence>
<evidence type="ECO:0000256" key="5">
    <source>
        <dbReference type="ARBA" id="ARBA00015719"/>
    </source>
</evidence>
<comment type="similarity">
    <text evidence="3">Belongs to the peptidase S51 family.</text>
</comment>
<dbReference type="RefSeq" id="WP_246032837.1">
    <property type="nucleotide sequence ID" value="NZ_SNYV01000020.1"/>
</dbReference>
<organism evidence="9 10">
    <name type="scientific">Sphingobacterium yanglingense</name>
    <dbReference type="NCBI Taxonomy" id="1437280"/>
    <lineage>
        <taxon>Bacteria</taxon>
        <taxon>Pseudomonadati</taxon>
        <taxon>Bacteroidota</taxon>
        <taxon>Sphingobacteriia</taxon>
        <taxon>Sphingobacteriales</taxon>
        <taxon>Sphingobacteriaceae</taxon>
        <taxon>Sphingobacterium</taxon>
    </lineage>
</organism>
<evidence type="ECO:0000313" key="10">
    <source>
        <dbReference type="Proteomes" id="UP000295292"/>
    </source>
</evidence>
<dbReference type="CDD" id="cd03145">
    <property type="entry name" value="GAT1_cyanophycinase"/>
    <property type="match status" value="1"/>
</dbReference>
<dbReference type="SUPFAM" id="SSF52317">
    <property type="entry name" value="Class I glutamine amidotransferase-like"/>
    <property type="match status" value="1"/>
</dbReference>
<dbReference type="PROSITE" id="PS51257">
    <property type="entry name" value="PROKAR_LIPOPROTEIN"/>
    <property type="match status" value="1"/>
</dbReference>
<dbReference type="GO" id="GO:0008236">
    <property type="term" value="F:serine-type peptidase activity"/>
    <property type="evidence" value="ECO:0007669"/>
    <property type="project" value="UniProtKB-KW"/>
</dbReference>
<dbReference type="AlphaFoldDB" id="A0A4R6W1K1"/>
<name>A0A4R6W1K1_9SPHI</name>
<keyword evidence="6" id="KW-0645">Protease</keyword>
<dbReference type="Proteomes" id="UP000295292">
    <property type="component" value="Unassembled WGS sequence"/>
</dbReference>
<keyword evidence="8" id="KW-0720">Serine protease</keyword>
<dbReference type="InterPro" id="IPR005320">
    <property type="entry name" value="Peptidase_S51"/>
</dbReference>
<dbReference type="PANTHER" id="PTHR36175:SF1">
    <property type="entry name" value="CYANOPHYCINASE"/>
    <property type="match status" value="1"/>
</dbReference>
<evidence type="ECO:0000256" key="8">
    <source>
        <dbReference type="ARBA" id="ARBA00022825"/>
    </source>
</evidence>
<sequence>MKGNFNIKYSMMVAFLLLTGCIFGQSKGSLFIIGGGDRSDALVNTLVKTANLKASDYIVILPMATSIPEESVEFISGQLLQHCQNPIASFNFTRAEANERQSWIDSVQHARLIYITGGDQNKFMNVVKGTKLYDALHKAYAQGATISGTSAGAAVMSAIMFTGEEKAGGSFKEVKKNNAETAQGMGYLTEAIIDQHFIIRSRYNRLLSVLADHPDKMLIGIDEATAIIVKGKKATVAGDSQVVVVSAPKKLKVFGKDKVSFENAAFSLFSEGQSFNIR</sequence>
<evidence type="ECO:0000256" key="7">
    <source>
        <dbReference type="ARBA" id="ARBA00022801"/>
    </source>
</evidence>
<accession>A0A4R6W1K1</accession>
<dbReference type="Pfam" id="PF03575">
    <property type="entry name" value="Peptidase_S51"/>
    <property type="match status" value="1"/>
</dbReference>
<protein>
    <recommendedName>
        <fullName evidence="5">Cyanophycinase</fullName>
        <ecNumber evidence="4">3.4.15.6</ecNumber>
    </recommendedName>
</protein>
<keyword evidence="7" id="KW-0378">Hydrolase</keyword>
<dbReference type="NCBIfam" id="TIGR02069">
    <property type="entry name" value="cyanophycinase"/>
    <property type="match status" value="1"/>
</dbReference>
<proteinExistence type="inferred from homology"/>
<dbReference type="GO" id="GO:0006508">
    <property type="term" value="P:proteolysis"/>
    <property type="evidence" value="ECO:0007669"/>
    <property type="project" value="UniProtKB-KW"/>
</dbReference>